<organism evidence="3 4">
    <name type="scientific">Colletotrichum musicola</name>
    <dbReference type="NCBI Taxonomy" id="2175873"/>
    <lineage>
        <taxon>Eukaryota</taxon>
        <taxon>Fungi</taxon>
        <taxon>Dikarya</taxon>
        <taxon>Ascomycota</taxon>
        <taxon>Pezizomycotina</taxon>
        <taxon>Sordariomycetes</taxon>
        <taxon>Hypocreomycetidae</taxon>
        <taxon>Glomerellales</taxon>
        <taxon>Glomerellaceae</taxon>
        <taxon>Colletotrichum</taxon>
        <taxon>Colletotrichum orchidearum species complex</taxon>
    </lineage>
</organism>
<sequence length="278" mass="31476">MGLSTPRKKLTSGIPESNIRDDESMMGHSPRGVAGLGWVGRNITPRDSAKLFKEASKPLAGNELKTGLLYVLEHMYLGGGYFKIGWTEADKAETRLKHGGNCNKYKTRVIYETEGFLGAFRAEKLVHGALGHRQLQVYKCDTCPKQHREWFMAKKRDVIETVVAMEMFVTRSYDRRGKLTETGKSWLTFASNLAELVQDMKKSGEEVDEESGEELYEESEEPDEDSDEELEELDEESDEESEESDAESIIETPTRVSSRRKSGTLVQVRRITYLSDSD</sequence>
<dbReference type="EMBL" id="WIGM01000643">
    <property type="protein sequence ID" value="KAF6818037.1"/>
    <property type="molecule type" value="Genomic_DNA"/>
</dbReference>
<dbReference type="InterPro" id="IPR053006">
    <property type="entry name" value="Meiosis_regulatory"/>
</dbReference>
<feature type="region of interest" description="Disordered" evidence="1">
    <location>
        <begin position="1"/>
        <end position="28"/>
    </location>
</feature>
<dbReference type="PANTHER" id="PTHR28094:SF1">
    <property type="entry name" value="MEIOTICALLY UP-REGULATED GENE 113 PROTEIN"/>
    <property type="match status" value="1"/>
</dbReference>
<name>A0A8H6JRI2_9PEZI</name>
<dbReference type="OrthoDB" id="4719713at2759"/>
<accession>A0A8H6JRI2</accession>
<proteinExistence type="predicted"/>
<feature type="compositionally biased region" description="Basic residues" evidence="1">
    <location>
        <begin position="1"/>
        <end position="10"/>
    </location>
</feature>
<dbReference type="SMART" id="SM00974">
    <property type="entry name" value="T5orf172"/>
    <property type="match status" value="1"/>
</dbReference>
<reference evidence="3" key="1">
    <citation type="journal article" date="2020" name="Phytopathology">
        <title>Genome Sequence Resources of Colletotrichum truncatum, C. plurivorum, C. musicola, and C. sojae: Four Species Pathogenic to Soybean (Glycine max).</title>
        <authorList>
            <person name="Rogerio F."/>
            <person name="Boufleur T.R."/>
            <person name="Ciampi-Guillardi M."/>
            <person name="Sukno S.A."/>
            <person name="Thon M.R."/>
            <person name="Massola Junior N.S."/>
            <person name="Baroncelli R."/>
        </authorList>
    </citation>
    <scope>NUCLEOTIDE SEQUENCE</scope>
    <source>
        <strain evidence="3">LFN0074</strain>
    </source>
</reference>
<protein>
    <recommendedName>
        <fullName evidence="2">Bacteriophage T5 Orf172 DNA-binding domain-containing protein</fullName>
    </recommendedName>
</protein>
<evidence type="ECO:0000256" key="1">
    <source>
        <dbReference type="SAM" id="MobiDB-lite"/>
    </source>
</evidence>
<evidence type="ECO:0000259" key="2">
    <source>
        <dbReference type="SMART" id="SM00974"/>
    </source>
</evidence>
<evidence type="ECO:0000313" key="4">
    <source>
        <dbReference type="Proteomes" id="UP000639643"/>
    </source>
</evidence>
<dbReference type="PANTHER" id="PTHR28094">
    <property type="entry name" value="MEIOTICALLY UP-REGULATED GENE 113 PROTEIN"/>
    <property type="match status" value="1"/>
</dbReference>
<dbReference type="InterPro" id="IPR018306">
    <property type="entry name" value="Phage_T5_Orf172_DNA-bd"/>
</dbReference>
<feature type="region of interest" description="Disordered" evidence="1">
    <location>
        <begin position="200"/>
        <end position="262"/>
    </location>
</feature>
<keyword evidence="4" id="KW-1185">Reference proteome</keyword>
<evidence type="ECO:0000313" key="3">
    <source>
        <dbReference type="EMBL" id="KAF6818037.1"/>
    </source>
</evidence>
<dbReference type="Pfam" id="PF10544">
    <property type="entry name" value="T5orf172"/>
    <property type="match status" value="1"/>
</dbReference>
<gene>
    <name evidence="3" type="ORF">CMUS01_11990</name>
</gene>
<feature type="compositionally biased region" description="Acidic residues" evidence="1">
    <location>
        <begin position="206"/>
        <end position="248"/>
    </location>
</feature>
<comment type="caution">
    <text evidence="3">The sequence shown here is derived from an EMBL/GenBank/DDBJ whole genome shotgun (WGS) entry which is preliminary data.</text>
</comment>
<dbReference type="AlphaFoldDB" id="A0A8H6JRI2"/>
<dbReference type="Proteomes" id="UP000639643">
    <property type="component" value="Unassembled WGS sequence"/>
</dbReference>
<feature type="domain" description="Bacteriophage T5 Orf172 DNA-binding" evidence="2">
    <location>
        <begin position="76"/>
        <end position="165"/>
    </location>
</feature>